<protein>
    <recommendedName>
        <fullName evidence="3">Pyridoxamine 5'-phosphate oxidase family protein</fullName>
    </recommendedName>
</protein>
<gene>
    <name evidence="1" type="ORF">DL346_27045</name>
</gene>
<keyword evidence="2" id="KW-1185">Reference proteome</keyword>
<organism evidence="1 2">
    <name type="scientific">Paenibacillus montanisoli</name>
    <dbReference type="NCBI Taxonomy" id="2081970"/>
    <lineage>
        <taxon>Bacteria</taxon>
        <taxon>Bacillati</taxon>
        <taxon>Bacillota</taxon>
        <taxon>Bacilli</taxon>
        <taxon>Bacillales</taxon>
        <taxon>Paenibacillaceae</taxon>
        <taxon>Paenibacillus</taxon>
    </lineage>
</organism>
<dbReference type="Proteomes" id="UP000249260">
    <property type="component" value="Unassembled WGS sequence"/>
</dbReference>
<accession>A0A328TS30</accession>
<proteinExistence type="predicted"/>
<reference evidence="1 2" key="1">
    <citation type="submission" date="2018-06" db="EMBL/GenBank/DDBJ databases">
        <title>Paenibacillus montanisoli sp. nov., isolated from mountain area soil.</title>
        <authorList>
            <person name="Wu M."/>
        </authorList>
    </citation>
    <scope>NUCLEOTIDE SEQUENCE [LARGE SCALE GENOMIC DNA]</scope>
    <source>
        <strain evidence="1 2">RA17</strain>
    </source>
</reference>
<dbReference type="EMBL" id="QLUW01000007">
    <property type="protein sequence ID" value="RAP73369.1"/>
    <property type="molecule type" value="Genomic_DNA"/>
</dbReference>
<evidence type="ECO:0008006" key="3">
    <source>
        <dbReference type="Google" id="ProtNLM"/>
    </source>
</evidence>
<comment type="caution">
    <text evidence="1">The sequence shown here is derived from an EMBL/GenBank/DDBJ whole genome shotgun (WGS) entry which is preliminary data.</text>
</comment>
<sequence length="157" mass="17875">MSEWPVEIIRFSQRSVPIFIHLAAAGKGMAPFICRGYGYRLDTESDWIWLYILKSQWLRLHDYMKHGREMSALLTSGIDNESYQFKGRFIDSRPLTKKDVFILEEQYSWVTGHIPGLAPVIHVSPSECMAVGLQIRSVFLQTPGPGTGSLVMERGVK</sequence>
<name>A0A328TS30_9BACL</name>
<dbReference type="AlphaFoldDB" id="A0A328TS30"/>
<evidence type="ECO:0000313" key="1">
    <source>
        <dbReference type="EMBL" id="RAP73369.1"/>
    </source>
</evidence>
<dbReference type="RefSeq" id="WP_112885510.1">
    <property type="nucleotide sequence ID" value="NZ_QLUW01000007.1"/>
</dbReference>
<evidence type="ECO:0000313" key="2">
    <source>
        <dbReference type="Proteomes" id="UP000249260"/>
    </source>
</evidence>
<dbReference type="OrthoDB" id="2618648at2"/>